<evidence type="ECO:0000256" key="4">
    <source>
        <dbReference type="SAM" id="MobiDB-lite"/>
    </source>
</evidence>
<dbReference type="Pfam" id="PF00400">
    <property type="entry name" value="WD40"/>
    <property type="match status" value="3"/>
</dbReference>
<dbReference type="SMART" id="SM00320">
    <property type="entry name" value="WD40"/>
    <property type="match status" value="5"/>
</dbReference>
<dbReference type="InterPro" id="IPR001680">
    <property type="entry name" value="WD40_rpt"/>
</dbReference>
<feature type="repeat" description="WD" evidence="3">
    <location>
        <begin position="229"/>
        <end position="261"/>
    </location>
</feature>
<keyword evidence="1 3" id="KW-0853">WD repeat</keyword>
<reference evidence="5" key="1">
    <citation type="submission" date="2021-01" db="EMBL/GenBank/DDBJ databases">
        <authorList>
            <person name="Corre E."/>
            <person name="Pelletier E."/>
            <person name="Niang G."/>
            <person name="Scheremetjew M."/>
            <person name="Finn R."/>
            <person name="Kale V."/>
            <person name="Holt S."/>
            <person name="Cochrane G."/>
            <person name="Meng A."/>
            <person name="Brown T."/>
            <person name="Cohen L."/>
        </authorList>
    </citation>
    <scope>NUCLEOTIDE SEQUENCE</scope>
    <source>
        <strain evidence="5">PLY429</strain>
    </source>
</reference>
<dbReference type="InterPro" id="IPR036322">
    <property type="entry name" value="WD40_repeat_dom_sf"/>
</dbReference>
<dbReference type="PROSITE" id="PS50294">
    <property type="entry name" value="WD_REPEATS_REGION"/>
    <property type="match status" value="2"/>
</dbReference>
<name>A0A7S1X987_9CHLO</name>
<evidence type="ECO:0000256" key="1">
    <source>
        <dbReference type="ARBA" id="ARBA00022574"/>
    </source>
</evidence>
<protein>
    <recommendedName>
        <fullName evidence="6">Anaphase-promoting complex subunit 4 WD40 domain-containing protein</fullName>
    </recommendedName>
</protein>
<feature type="repeat" description="WD" evidence="3">
    <location>
        <begin position="23"/>
        <end position="55"/>
    </location>
</feature>
<feature type="region of interest" description="Disordered" evidence="4">
    <location>
        <begin position="149"/>
        <end position="170"/>
    </location>
</feature>
<dbReference type="SUPFAM" id="SSF50978">
    <property type="entry name" value="WD40 repeat-like"/>
    <property type="match status" value="1"/>
</dbReference>
<dbReference type="PROSITE" id="PS50082">
    <property type="entry name" value="WD_REPEATS_2"/>
    <property type="match status" value="3"/>
</dbReference>
<feature type="repeat" description="WD" evidence="3">
    <location>
        <begin position="202"/>
        <end position="228"/>
    </location>
</feature>
<dbReference type="InterPro" id="IPR015943">
    <property type="entry name" value="WD40/YVTN_repeat-like_dom_sf"/>
</dbReference>
<evidence type="ECO:0008006" key="6">
    <source>
        <dbReference type="Google" id="ProtNLM"/>
    </source>
</evidence>
<dbReference type="AlphaFoldDB" id="A0A7S1X987"/>
<proteinExistence type="predicted"/>
<keyword evidence="2" id="KW-0677">Repeat</keyword>
<dbReference type="EMBL" id="HBGG01039676">
    <property type="protein sequence ID" value="CAD9221259.1"/>
    <property type="molecule type" value="Transcribed_RNA"/>
</dbReference>
<dbReference type="PANTHER" id="PTHR22838:SF0">
    <property type="entry name" value="WD REPEAT-CONTAINING PROTEIN 26"/>
    <property type="match status" value="1"/>
</dbReference>
<dbReference type="InterPro" id="IPR051350">
    <property type="entry name" value="WD_repeat-ST_regulator"/>
</dbReference>
<organism evidence="5">
    <name type="scientific">Tetraselmis chuii</name>
    <dbReference type="NCBI Taxonomy" id="63592"/>
    <lineage>
        <taxon>Eukaryota</taxon>
        <taxon>Viridiplantae</taxon>
        <taxon>Chlorophyta</taxon>
        <taxon>core chlorophytes</taxon>
        <taxon>Chlorodendrophyceae</taxon>
        <taxon>Chlorodendrales</taxon>
        <taxon>Chlorodendraceae</taxon>
        <taxon>Tetraselmis</taxon>
    </lineage>
</organism>
<evidence type="ECO:0000313" key="5">
    <source>
        <dbReference type="EMBL" id="CAD9221259.1"/>
    </source>
</evidence>
<evidence type="ECO:0000256" key="2">
    <source>
        <dbReference type="ARBA" id="ARBA00022737"/>
    </source>
</evidence>
<evidence type="ECO:0000256" key="3">
    <source>
        <dbReference type="PROSITE-ProRule" id="PRU00221"/>
    </source>
</evidence>
<accession>A0A7S1X987</accession>
<sequence length="272" mass="29391">MTCGNSGLCGLWNVATGELLRTFKEHESTVVAAAWFPDGQRFVTAGYDKRTVIWDTDGKILNIVKDLRVHDLVATSDGEYLVSVVSNNVIRIHRMSDDAAAHIVRSDSMTSLALSPDNQQLLVNLASHTINLLSVSTLKEEVDRASGAAIRPAEPVSRRTADGTPAAPSGAAAEHDVLVEYMRSLPENCGRFVIRSSFGGSNSNFVVSGSEDSHVYIWHKDTGNLLEVLAGHSGTVNAVSWNPVYHHLLASGSDDRSIRVWISQAASTPQVQ</sequence>
<dbReference type="PANTHER" id="PTHR22838">
    <property type="entry name" value="WD REPEAT PROTEIN 26-RELATED"/>
    <property type="match status" value="1"/>
</dbReference>
<dbReference type="Gene3D" id="2.130.10.10">
    <property type="entry name" value="YVTN repeat-like/Quinoprotein amine dehydrogenase"/>
    <property type="match status" value="2"/>
</dbReference>
<gene>
    <name evidence="5" type="ORF">TCHU04912_LOCUS20442</name>
</gene>